<keyword evidence="1" id="KW-0812">Transmembrane</keyword>
<accession>A0A7J7D1T0</accession>
<dbReference type="OrthoDB" id="1304155at2759"/>
<dbReference type="AlphaFoldDB" id="A0A7J7D1T0"/>
<evidence type="ECO:0000313" key="2">
    <source>
        <dbReference type="EMBL" id="KAF5740228.1"/>
    </source>
</evidence>
<keyword evidence="3" id="KW-1185">Reference proteome</keyword>
<gene>
    <name evidence="2" type="ORF">HS088_TW11G00294</name>
</gene>
<organism evidence="2 3">
    <name type="scientific">Tripterygium wilfordii</name>
    <name type="common">Thunder God vine</name>
    <dbReference type="NCBI Taxonomy" id="458696"/>
    <lineage>
        <taxon>Eukaryota</taxon>
        <taxon>Viridiplantae</taxon>
        <taxon>Streptophyta</taxon>
        <taxon>Embryophyta</taxon>
        <taxon>Tracheophyta</taxon>
        <taxon>Spermatophyta</taxon>
        <taxon>Magnoliopsida</taxon>
        <taxon>eudicotyledons</taxon>
        <taxon>Gunneridae</taxon>
        <taxon>Pentapetalae</taxon>
        <taxon>rosids</taxon>
        <taxon>fabids</taxon>
        <taxon>Celastrales</taxon>
        <taxon>Celastraceae</taxon>
        <taxon>Tripterygium</taxon>
    </lineage>
</organism>
<dbReference type="Proteomes" id="UP000593562">
    <property type="component" value="Unassembled WGS sequence"/>
</dbReference>
<reference evidence="2 3" key="1">
    <citation type="journal article" date="2020" name="Nat. Commun.">
        <title>Genome of Tripterygium wilfordii and identification of cytochrome P450 involved in triptolide biosynthesis.</title>
        <authorList>
            <person name="Tu L."/>
            <person name="Su P."/>
            <person name="Zhang Z."/>
            <person name="Gao L."/>
            <person name="Wang J."/>
            <person name="Hu T."/>
            <person name="Zhou J."/>
            <person name="Zhang Y."/>
            <person name="Zhao Y."/>
            <person name="Liu Y."/>
            <person name="Song Y."/>
            <person name="Tong Y."/>
            <person name="Lu Y."/>
            <person name="Yang J."/>
            <person name="Xu C."/>
            <person name="Jia M."/>
            <person name="Peters R.J."/>
            <person name="Huang L."/>
            <person name="Gao W."/>
        </authorList>
    </citation>
    <scope>NUCLEOTIDE SEQUENCE [LARGE SCALE GENOMIC DNA]</scope>
    <source>
        <strain evidence="3">cv. XIE 37</strain>
        <tissue evidence="2">Leaf</tissue>
    </source>
</reference>
<protein>
    <submittedName>
        <fullName evidence="2">Uncharacterized protein</fullName>
    </submittedName>
</protein>
<evidence type="ECO:0000313" key="3">
    <source>
        <dbReference type="Proteomes" id="UP000593562"/>
    </source>
</evidence>
<comment type="caution">
    <text evidence="2">The sequence shown here is derived from an EMBL/GenBank/DDBJ whole genome shotgun (WGS) entry which is preliminary data.</text>
</comment>
<sequence>MDNKDEALKSQIAIRCANAAARLLSLRSSPNHLLDDQDEEKERMSREITDMKIELVRERVRSRRIKLCSFMEFALQVVTVLSASTLLLMLAFNSA</sequence>
<dbReference type="EMBL" id="JAAARO010000011">
    <property type="protein sequence ID" value="KAF5740228.1"/>
    <property type="molecule type" value="Genomic_DNA"/>
</dbReference>
<evidence type="ECO:0000256" key="1">
    <source>
        <dbReference type="SAM" id="Phobius"/>
    </source>
</evidence>
<keyword evidence="1" id="KW-1133">Transmembrane helix</keyword>
<keyword evidence="1" id="KW-0472">Membrane</keyword>
<feature type="transmembrane region" description="Helical" evidence="1">
    <location>
        <begin position="67"/>
        <end position="92"/>
    </location>
</feature>
<name>A0A7J7D1T0_TRIWF</name>
<proteinExistence type="predicted"/>
<dbReference type="InParanoid" id="A0A7J7D1T0"/>